<keyword evidence="3" id="KW-1185">Reference proteome</keyword>
<feature type="domain" description="N-acetyltransferase" evidence="1">
    <location>
        <begin position="12"/>
        <end position="200"/>
    </location>
</feature>
<name>A0A9X1L6D7_9PROT</name>
<protein>
    <submittedName>
        <fullName evidence="2">GNAT family N-acetyltransferase</fullName>
    </submittedName>
</protein>
<comment type="caution">
    <text evidence="2">The sequence shown here is derived from an EMBL/GenBank/DDBJ whole genome shotgun (WGS) entry which is preliminary data.</text>
</comment>
<gene>
    <name evidence="2" type="ORF">LHA35_01720</name>
</gene>
<dbReference type="EMBL" id="JAJAQI010000002">
    <property type="protein sequence ID" value="MCB4820449.1"/>
    <property type="molecule type" value="Genomic_DNA"/>
</dbReference>
<accession>A0A9X1L6D7</accession>
<evidence type="ECO:0000259" key="1">
    <source>
        <dbReference type="PROSITE" id="PS51186"/>
    </source>
</evidence>
<evidence type="ECO:0000313" key="3">
    <source>
        <dbReference type="Proteomes" id="UP001139311"/>
    </source>
</evidence>
<dbReference type="Pfam" id="PF13302">
    <property type="entry name" value="Acetyltransf_3"/>
    <property type="match status" value="1"/>
</dbReference>
<dbReference type="Proteomes" id="UP001139311">
    <property type="component" value="Unassembled WGS sequence"/>
</dbReference>
<organism evidence="2 3">
    <name type="scientific">Roseicella aerolata</name>
    <dbReference type="NCBI Taxonomy" id="2883479"/>
    <lineage>
        <taxon>Bacteria</taxon>
        <taxon>Pseudomonadati</taxon>
        <taxon>Pseudomonadota</taxon>
        <taxon>Alphaproteobacteria</taxon>
        <taxon>Acetobacterales</taxon>
        <taxon>Roseomonadaceae</taxon>
        <taxon>Roseicella</taxon>
    </lineage>
</organism>
<reference evidence="2" key="1">
    <citation type="submission" date="2021-10" db="EMBL/GenBank/DDBJ databases">
        <title>Roseicella aerolatum sp. nov., isolated from aerosols of e-waste dismantling site.</title>
        <authorList>
            <person name="Qin T."/>
        </authorList>
    </citation>
    <scope>NUCLEOTIDE SEQUENCE</scope>
    <source>
        <strain evidence="2">GB24</strain>
    </source>
</reference>
<evidence type="ECO:0000313" key="2">
    <source>
        <dbReference type="EMBL" id="MCB4820449.1"/>
    </source>
</evidence>
<dbReference type="PANTHER" id="PTHR43792">
    <property type="entry name" value="GNAT FAMILY, PUTATIVE (AFU_ORTHOLOGUE AFUA_3G00765)-RELATED-RELATED"/>
    <property type="match status" value="1"/>
</dbReference>
<dbReference type="AlphaFoldDB" id="A0A9X1L6D7"/>
<dbReference type="InterPro" id="IPR016181">
    <property type="entry name" value="Acyl_CoA_acyltransferase"/>
</dbReference>
<proteinExistence type="predicted"/>
<dbReference type="RefSeq" id="WP_226603678.1">
    <property type="nucleotide sequence ID" value="NZ_JAJAQI010000002.1"/>
</dbReference>
<dbReference type="Gene3D" id="3.40.630.30">
    <property type="match status" value="1"/>
</dbReference>
<sequence length="213" mass="23420">MPDPMILEGPRLRLRPWRQADLAPLAAINTDPVAMRHFAAPMTRAESDAWADRLQRHIDAHGWGFWAVERRDAPGCIGAVGLMHIPWEAPWMSERPGQTSAPTGATVIGRPVTPAVEIGWRIAPGLQRQGLAEEAARLALAAGFGPIGLAEIVAFTVPANAPSWRLMEKLGMRRGEDFAHPRLPEDHPLRPHLLYRLARAEWVAQRLGGGCRG</sequence>
<dbReference type="InterPro" id="IPR051531">
    <property type="entry name" value="N-acetyltransferase"/>
</dbReference>
<dbReference type="GO" id="GO:0016747">
    <property type="term" value="F:acyltransferase activity, transferring groups other than amino-acyl groups"/>
    <property type="evidence" value="ECO:0007669"/>
    <property type="project" value="InterPro"/>
</dbReference>
<dbReference type="SUPFAM" id="SSF55729">
    <property type="entry name" value="Acyl-CoA N-acyltransferases (Nat)"/>
    <property type="match status" value="1"/>
</dbReference>
<dbReference type="PANTHER" id="PTHR43792:SF1">
    <property type="entry name" value="N-ACETYLTRANSFERASE DOMAIN-CONTAINING PROTEIN"/>
    <property type="match status" value="1"/>
</dbReference>
<dbReference type="InterPro" id="IPR000182">
    <property type="entry name" value="GNAT_dom"/>
</dbReference>
<dbReference type="PROSITE" id="PS51186">
    <property type="entry name" value="GNAT"/>
    <property type="match status" value="1"/>
</dbReference>